<dbReference type="PROSITE" id="PS50011">
    <property type="entry name" value="PROTEIN_KINASE_DOM"/>
    <property type="match status" value="1"/>
</dbReference>
<feature type="domain" description="Protein kinase" evidence="1">
    <location>
        <begin position="14"/>
        <end position="290"/>
    </location>
</feature>
<dbReference type="OrthoDB" id="4062651at2759"/>
<keyword evidence="2" id="KW-0418">Kinase</keyword>
<dbReference type="AlphaFoldDB" id="A0A8S9ZHB0"/>
<dbReference type="InterPro" id="IPR000719">
    <property type="entry name" value="Prot_kinase_dom"/>
</dbReference>
<dbReference type="SMART" id="SM00220">
    <property type="entry name" value="S_TKc"/>
    <property type="match status" value="1"/>
</dbReference>
<dbReference type="GO" id="GO:0005634">
    <property type="term" value="C:nucleus"/>
    <property type="evidence" value="ECO:0007669"/>
    <property type="project" value="TreeGrafter"/>
</dbReference>
<evidence type="ECO:0000313" key="2">
    <source>
        <dbReference type="EMBL" id="KAF7632675.1"/>
    </source>
</evidence>
<proteinExistence type="predicted"/>
<dbReference type="InterPro" id="IPR011009">
    <property type="entry name" value="Kinase-like_dom_sf"/>
</dbReference>
<dbReference type="Pfam" id="PF00069">
    <property type="entry name" value="Pkinase"/>
    <property type="match status" value="1"/>
</dbReference>
<dbReference type="GO" id="GO:0044773">
    <property type="term" value="P:mitotic DNA damage checkpoint signaling"/>
    <property type="evidence" value="ECO:0007669"/>
    <property type="project" value="TreeGrafter"/>
</dbReference>
<keyword evidence="3" id="KW-1185">Reference proteome</keyword>
<dbReference type="Proteomes" id="UP000605970">
    <property type="component" value="Unassembled WGS sequence"/>
</dbReference>
<comment type="caution">
    <text evidence="2">The sequence shown here is derived from an EMBL/GenBank/DDBJ whole genome shotgun (WGS) entry which is preliminary data.</text>
</comment>
<dbReference type="SUPFAM" id="SSF56112">
    <property type="entry name" value="Protein kinase-like (PK-like)"/>
    <property type="match status" value="1"/>
</dbReference>
<dbReference type="PANTHER" id="PTHR44167:SF24">
    <property type="entry name" value="SERINE_THREONINE-PROTEIN KINASE CHK2"/>
    <property type="match status" value="1"/>
</dbReference>
<name>A0A8S9ZHB0_9BILA</name>
<dbReference type="PANTHER" id="PTHR44167">
    <property type="entry name" value="OVARIAN-SPECIFIC SERINE/THREONINE-PROTEIN KINASE LOK-RELATED"/>
    <property type="match status" value="1"/>
</dbReference>
<dbReference type="Gene3D" id="1.10.510.10">
    <property type="entry name" value="Transferase(Phosphotransferase) domain 1"/>
    <property type="match status" value="1"/>
</dbReference>
<dbReference type="GO" id="GO:0005524">
    <property type="term" value="F:ATP binding"/>
    <property type="evidence" value="ECO:0007669"/>
    <property type="project" value="InterPro"/>
</dbReference>
<evidence type="ECO:0000313" key="3">
    <source>
        <dbReference type="Proteomes" id="UP000605970"/>
    </source>
</evidence>
<accession>A0A8S9ZHB0</accession>
<gene>
    <name evidence="2" type="ORF">Mgra_00007897</name>
</gene>
<protein>
    <submittedName>
        <fullName evidence="2">Protein kinase domain-containing protein</fullName>
    </submittedName>
</protein>
<evidence type="ECO:0000259" key="1">
    <source>
        <dbReference type="PROSITE" id="PS50011"/>
    </source>
</evidence>
<dbReference type="GO" id="GO:0004674">
    <property type="term" value="F:protein serine/threonine kinase activity"/>
    <property type="evidence" value="ECO:0007669"/>
    <property type="project" value="TreeGrafter"/>
</dbReference>
<organism evidence="2 3">
    <name type="scientific">Meloidogyne graminicola</name>
    <dbReference type="NCBI Taxonomy" id="189291"/>
    <lineage>
        <taxon>Eukaryota</taxon>
        <taxon>Metazoa</taxon>
        <taxon>Ecdysozoa</taxon>
        <taxon>Nematoda</taxon>
        <taxon>Chromadorea</taxon>
        <taxon>Rhabditida</taxon>
        <taxon>Tylenchina</taxon>
        <taxon>Tylenchomorpha</taxon>
        <taxon>Tylenchoidea</taxon>
        <taxon>Meloidogynidae</taxon>
        <taxon>Meloidogyninae</taxon>
        <taxon>Meloidogyne</taxon>
    </lineage>
</organism>
<dbReference type="GO" id="GO:0005737">
    <property type="term" value="C:cytoplasm"/>
    <property type="evidence" value="ECO:0007669"/>
    <property type="project" value="TreeGrafter"/>
</dbReference>
<dbReference type="EMBL" id="JABEBT010000096">
    <property type="protein sequence ID" value="KAF7632675.1"/>
    <property type="molecule type" value="Genomic_DNA"/>
</dbReference>
<sequence>MKDLEDKIINKEIHLKIEYINRGNIGYVFHAYWEEMNKCVALKKSGMYDMVDAEVGGLNGIRKLLNDVIQREVKVLEYINKNVNDDKRNYIIKMFGYEERNNGENKHFMYIVLELGGKNLRQYYDEKIKENKNYQYYMEIIETNEDILIKLIKGAALALEQFHNFGVHGNVRPENFVISLEQNPGLDFIEVKLIDFKTSIVGDLTPLPDTEHLATDIKAPEIKETDNLTREADIWAFGQMVKYLLPRKSSDIKNTKKLNRVINECQREDPKDRPETKKIYKFLTDEIEFLTKNDEKDQKEIAENK</sequence>
<keyword evidence="2" id="KW-0808">Transferase</keyword>
<reference evidence="2" key="1">
    <citation type="journal article" date="2020" name="Ecol. Evol.">
        <title>Genome structure and content of the rice root-knot nematode (Meloidogyne graminicola).</title>
        <authorList>
            <person name="Phan N.T."/>
            <person name="Danchin E.G.J."/>
            <person name="Klopp C."/>
            <person name="Perfus-Barbeoch L."/>
            <person name="Kozlowski D.K."/>
            <person name="Koutsovoulos G.D."/>
            <person name="Lopez-Roques C."/>
            <person name="Bouchez O."/>
            <person name="Zahm M."/>
            <person name="Besnard G."/>
            <person name="Bellafiore S."/>
        </authorList>
    </citation>
    <scope>NUCLEOTIDE SEQUENCE</scope>
    <source>
        <strain evidence="2">VN-18</strain>
    </source>
</reference>